<dbReference type="Gene3D" id="1.20.120.50">
    <property type="entry name" value="Hemerythrin-like"/>
    <property type="match status" value="1"/>
</dbReference>
<protein>
    <submittedName>
        <fullName evidence="5">Hemerythrin</fullName>
    </submittedName>
</protein>
<proteinExistence type="inferred from homology"/>
<dbReference type="InterPro" id="IPR050669">
    <property type="entry name" value="Hemerythrin"/>
</dbReference>
<evidence type="ECO:0000256" key="2">
    <source>
        <dbReference type="ARBA" id="ARBA00022723"/>
    </source>
</evidence>
<dbReference type="AlphaFoldDB" id="A0A1A8XNU4"/>
<evidence type="ECO:0000313" key="6">
    <source>
        <dbReference type="Proteomes" id="UP000199600"/>
    </source>
</evidence>
<gene>
    <name evidence="5" type="ORF">PROAA_20011</name>
</gene>
<dbReference type="Pfam" id="PF01814">
    <property type="entry name" value="Hemerythrin"/>
    <property type="match status" value="1"/>
</dbReference>
<reference evidence="5 6" key="1">
    <citation type="submission" date="2016-06" db="EMBL/GenBank/DDBJ databases">
        <authorList>
            <person name="Kjaerup R.B."/>
            <person name="Dalgaard T.S."/>
            <person name="Juul-Madsen H.R."/>
        </authorList>
    </citation>
    <scope>NUCLEOTIDE SEQUENCE [LARGE SCALE GENOMIC DNA]</scope>
    <source>
        <strain evidence="5">2</strain>
    </source>
</reference>
<keyword evidence="2" id="KW-0479">Metal-binding</keyword>
<evidence type="ECO:0000259" key="4">
    <source>
        <dbReference type="Pfam" id="PF01814"/>
    </source>
</evidence>
<dbReference type="EMBL" id="FLQY01000112">
    <property type="protein sequence ID" value="SBT06834.1"/>
    <property type="molecule type" value="Genomic_DNA"/>
</dbReference>
<dbReference type="SUPFAM" id="SSF47188">
    <property type="entry name" value="Hemerythrin-like"/>
    <property type="match status" value="1"/>
</dbReference>
<keyword evidence="6" id="KW-1185">Reference proteome</keyword>
<dbReference type="CDD" id="cd12107">
    <property type="entry name" value="Hemerythrin"/>
    <property type="match status" value="1"/>
</dbReference>
<dbReference type="InterPro" id="IPR035938">
    <property type="entry name" value="Hemerythrin-like_sf"/>
</dbReference>
<dbReference type="NCBIfam" id="TIGR02481">
    <property type="entry name" value="hemeryth_dom"/>
    <property type="match status" value="1"/>
</dbReference>
<evidence type="ECO:0000313" key="5">
    <source>
        <dbReference type="EMBL" id="SBT06834.1"/>
    </source>
</evidence>
<dbReference type="GO" id="GO:0046872">
    <property type="term" value="F:metal ion binding"/>
    <property type="evidence" value="ECO:0007669"/>
    <property type="project" value="UniProtKB-KW"/>
</dbReference>
<evidence type="ECO:0000256" key="1">
    <source>
        <dbReference type="ARBA" id="ARBA00010587"/>
    </source>
</evidence>
<feature type="domain" description="Hemerythrin-like" evidence="4">
    <location>
        <begin position="16"/>
        <end position="121"/>
    </location>
</feature>
<dbReference type="PANTHER" id="PTHR37164:SF1">
    <property type="entry name" value="BACTERIOHEMERYTHRIN"/>
    <property type="match status" value="1"/>
</dbReference>
<accession>A0A1A8XNU4</accession>
<dbReference type="InterPro" id="IPR012827">
    <property type="entry name" value="Hemerythrin_metal-bd"/>
</dbReference>
<organism evidence="5 6">
    <name type="scientific">Candidatus Propionivibrio aalborgensis</name>
    <dbReference type="NCBI Taxonomy" id="1860101"/>
    <lineage>
        <taxon>Bacteria</taxon>
        <taxon>Pseudomonadati</taxon>
        <taxon>Pseudomonadota</taxon>
        <taxon>Betaproteobacteria</taxon>
        <taxon>Rhodocyclales</taxon>
        <taxon>Rhodocyclaceae</taxon>
        <taxon>Propionivibrio</taxon>
    </lineage>
</organism>
<keyword evidence="3" id="KW-0408">Iron</keyword>
<dbReference type="Proteomes" id="UP000199600">
    <property type="component" value="Unassembled WGS sequence"/>
</dbReference>
<evidence type="ECO:0000256" key="3">
    <source>
        <dbReference type="ARBA" id="ARBA00023004"/>
    </source>
</evidence>
<dbReference type="InterPro" id="IPR012312">
    <property type="entry name" value="Hemerythrin-like"/>
</dbReference>
<comment type="similarity">
    <text evidence="1">Belongs to the hemerythrin family.</text>
</comment>
<name>A0A1A8XNU4_9RHOO</name>
<dbReference type="PANTHER" id="PTHR37164">
    <property type="entry name" value="BACTERIOHEMERYTHRIN"/>
    <property type="match status" value="1"/>
</dbReference>
<sequence>MAVPNQVQWNPRYSVGNEILDDQHQAILAQCNALADHVVGTDPESDLKFHTLFNELTARAREHFSSEEDLLVDCACPTLEEHRNECDEFEYLVAEIVTTDNFDKLELQKFLIFWWVGHILDSAERYRACAASSPTD</sequence>